<keyword evidence="7" id="KW-0411">Iron-sulfur</keyword>
<dbReference type="PANTHER" id="PTHR11918">
    <property type="entry name" value="RADICAL SAM PROTEINS"/>
    <property type="match status" value="1"/>
</dbReference>
<feature type="domain" description="MTTase N-terminal" evidence="8">
    <location>
        <begin position="2"/>
        <end position="115"/>
    </location>
</feature>
<dbReference type="SUPFAM" id="SSF102114">
    <property type="entry name" value="Radical SAM enzymes"/>
    <property type="match status" value="1"/>
</dbReference>
<dbReference type="InterPro" id="IPR038135">
    <property type="entry name" value="Methylthiotransferase_N_sf"/>
</dbReference>
<dbReference type="Gene3D" id="3.40.50.12160">
    <property type="entry name" value="Methylthiotransferase, N-terminal domain"/>
    <property type="match status" value="1"/>
</dbReference>
<dbReference type="GO" id="GO:0046872">
    <property type="term" value="F:metal ion binding"/>
    <property type="evidence" value="ECO:0007669"/>
    <property type="project" value="UniProtKB-KW"/>
</dbReference>
<dbReference type="EMBL" id="FOUU01000005">
    <property type="protein sequence ID" value="SFM85312.1"/>
    <property type="molecule type" value="Genomic_DNA"/>
</dbReference>
<dbReference type="InterPro" id="IPR005839">
    <property type="entry name" value="Methylthiotransferase"/>
</dbReference>
<dbReference type="InterPro" id="IPR020612">
    <property type="entry name" value="Methylthiotransferase_CS"/>
</dbReference>
<evidence type="ECO:0000313" key="10">
    <source>
        <dbReference type="EMBL" id="SFM85312.1"/>
    </source>
</evidence>
<evidence type="ECO:0000259" key="9">
    <source>
        <dbReference type="PROSITE" id="PS51918"/>
    </source>
</evidence>
<dbReference type="SFLD" id="SFLDG01061">
    <property type="entry name" value="methylthiotransferase"/>
    <property type="match status" value="1"/>
</dbReference>
<dbReference type="PROSITE" id="PS01278">
    <property type="entry name" value="MTTASE_RADICAL"/>
    <property type="match status" value="1"/>
</dbReference>
<dbReference type="InterPro" id="IPR023404">
    <property type="entry name" value="rSAM_horseshoe"/>
</dbReference>
<reference evidence="10 11" key="1">
    <citation type="submission" date="2016-10" db="EMBL/GenBank/DDBJ databases">
        <authorList>
            <person name="de Groot N.N."/>
        </authorList>
    </citation>
    <scope>NUCLEOTIDE SEQUENCE [LARGE SCALE GENOMIC DNA]</scope>
    <source>
        <strain evidence="10 11">DSM 9990</strain>
    </source>
</reference>
<dbReference type="InterPro" id="IPR058240">
    <property type="entry name" value="rSAM_sf"/>
</dbReference>
<keyword evidence="2" id="KW-0004">4Fe-4S</keyword>
<dbReference type="NCBIfam" id="TIGR01579">
    <property type="entry name" value="MiaB-like-C"/>
    <property type="match status" value="1"/>
</dbReference>
<evidence type="ECO:0000256" key="4">
    <source>
        <dbReference type="ARBA" id="ARBA00022691"/>
    </source>
</evidence>
<evidence type="ECO:0000256" key="7">
    <source>
        <dbReference type="ARBA" id="ARBA00023014"/>
    </source>
</evidence>
<proteinExistence type="predicted"/>
<evidence type="ECO:0000256" key="5">
    <source>
        <dbReference type="ARBA" id="ARBA00022723"/>
    </source>
</evidence>
<keyword evidence="6" id="KW-0408">Iron</keyword>
<dbReference type="AlphaFoldDB" id="A0A1I4U8L1"/>
<keyword evidence="4" id="KW-0949">S-adenosyl-L-methionine</keyword>
<dbReference type="Gene3D" id="3.80.30.20">
    <property type="entry name" value="tm_1862 like domain"/>
    <property type="match status" value="1"/>
</dbReference>
<feature type="domain" description="Radical SAM core" evidence="9">
    <location>
        <begin position="141"/>
        <end position="373"/>
    </location>
</feature>
<evidence type="ECO:0000259" key="8">
    <source>
        <dbReference type="PROSITE" id="PS51449"/>
    </source>
</evidence>
<dbReference type="InterPro" id="IPR007197">
    <property type="entry name" value="rSAM"/>
</dbReference>
<comment type="cofactor">
    <cofactor evidence="1">
        <name>[4Fe-4S] cluster</name>
        <dbReference type="ChEBI" id="CHEBI:49883"/>
    </cofactor>
</comment>
<dbReference type="OrthoDB" id="9805215at2"/>
<keyword evidence="5" id="KW-0479">Metal-binding</keyword>
<sequence length="445" mass="50282">MKKVAVKTLGCKVNQCESSYLIESLRRSGFEVVDFQEAADIYIVHGCTVTSRAAYETRQFIYRARRTNPRAGAIVLMGCAAHFEGLELARKGLVTHVLGNEEKYEIAEILLGGSTCKEPVVRLSDPRRFSRIVPLSFASMLQDRARAYVKIQDGCDSFCSYCIVPYVRGKSRSLSPEEVCGETEIIREAGFSEIVLTGIHMGSWSWVRDGKPMSLLELLIELEHRGLVRPRVRLSSLEPGECHHRLISYLSTKDWICHHFHVPLQSGDGEILKRMNRHYDPQDYAEVISSIRRHFPHAAIGADVIVGFPGEDEKAWQATYSLIEKLPITYLHVFPYSPRKGTPAARFAGSVEKSIRKARASELRKLGRKKKLSFMEKQKGRYVEVVLEKALSPEEGVWQGTSGNYLTVVTRIPFPAHKGQLVRVRLEEVDGEREILSAGFVEFIE</sequence>
<dbReference type="SFLD" id="SFLDG01082">
    <property type="entry name" value="B12-binding_domain_containing"/>
    <property type="match status" value="1"/>
</dbReference>
<evidence type="ECO:0000256" key="6">
    <source>
        <dbReference type="ARBA" id="ARBA00023004"/>
    </source>
</evidence>
<dbReference type="Pfam" id="PF04055">
    <property type="entry name" value="Radical_SAM"/>
    <property type="match status" value="1"/>
</dbReference>
<dbReference type="Proteomes" id="UP000199611">
    <property type="component" value="Unassembled WGS sequence"/>
</dbReference>
<protein>
    <submittedName>
        <fullName evidence="10">Threonylcarbamoyladenosine tRNA methylthiotransferase MtaB</fullName>
    </submittedName>
</protein>
<evidence type="ECO:0000256" key="2">
    <source>
        <dbReference type="ARBA" id="ARBA00022485"/>
    </source>
</evidence>
<dbReference type="PROSITE" id="PS51449">
    <property type="entry name" value="MTTASE_N"/>
    <property type="match status" value="1"/>
</dbReference>
<dbReference type="InterPro" id="IPR006638">
    <property type="entry name" value="Elp3/MiaA/NifB-like_rSAM"/>
</dbReference>
<dbReference type="GO" id="GO:0051539">
    <property type="term" value="F:4 iron, 4 sulfur cluster binding"/>
    <property type="evidence" value="ECO:0007669"/>
    <property type="project" value="UniProtKB-KW"/>
</dbReference>
<evidence type="ECO:0000256" key="1">
    <source>
        <dbReference type="ARBA" id="ARBA00001966"/>
    </source>
</evidence>
<evidence type="ECO:0000313" key="11">
    <source>
        <dbReference type="Proteomes" id="UP000199611"/>
    </source>
</evidence>
<dbReference type="RefSeq" id="WP_093395007.1">
    <property type="nucleotide sequence ID" value="NZ_FOUU01000005.1"/>
</dbReference>
<dbReference type="InterPro" id="IPR013848">
    <property type="entry name" value="Methylthiotransferase_N"/>
</dbReference>
<dbReference type="NCBIfam" id="TIGR00089">
    <property type="entry name" value="MiaB/RimO family radical SAM methylthiotransferase"/>
    <property type="match status" value="1"/>
</dbReference>
<keyword evidence="11" id="KW-1185">Reference proteome</keyword>
<dbReference type="Pfam" id="PF00919">
    <property type="entry name" value="UPF0004"/>
    <property type="match status" value="1"/>
</dbReference>
<accession>A0A1I4U8L1</accession>
<dbReference type="STRING" id="39841.SAMN05660836_01708"/>
<dbReference type="PROSITE" id="PS51918">
    <property type="entry name" value="RADICAL_SAM"/>
    <property type="match status" value="1"/>
</dbReference>
<organism evidence="10 11">
    <name type="scientific">Thermodesulforhabdus norvegica</name>
    <dbReference type="NCBI Taxonomy" id="39841"/>
    <lineage>
        <taxon>Bacteria</taxon>
        <taxon>Pseudomonadati</taxon>
        <taxon>Thermodesulfobacteriota</taxon>
        <taxon>Syntrophobacteria</taxon>
        <taxon>Syntrophobacterales</taxon>
        <taxon>Thermodesulforhabdaceae</taxon>
        <taxon>Thermodesulforhabdus</taxon>
    </lineage>
</organism>
<dbReference type="SFLD" id="SFLDS00029">
    <property type="entry name" value="Radical_SAM"/>
    <property type="match status" value="1"/>
</dbReference>
<dbReference type="PANTHER" id="PTHR11918:SF45">
    <property type="entry name" value="THREONYLCARBAMOYLADENOSINE TRNA METHYLTHIOTRANSFERASE"/>
    <property type="match status" value="1"/>
</dbReference>
<keyword evidence="3 10" id="KW-0808">Transferase</keyword>
<gene>
    <name evidence="10" type="ORF">SAMN05660836_01708</name>
</gene>
<name>A0A1I4U8L1_9BACT</name>
<evidence type="ECO:0000256" key="3">
    <source>
        <dbReference type="ARBA" id="ARBA00022679"/>
    </source>
</evidence>
<dbReference type="InterPro" id="IPR006467">
    <property type="entry name" value="MiaB-like_bact"/>
</dbReference>
<dbReference type="GO" id="GO:0035598">
    <property type="term" value="F:tRNA (N(6)-L-threonylcarbamoyladenosine(37)-C(2))-methylthiotransferase activity"/>
    <property type="evidence" value="ECO:0007669"/>
    <property type="project" value="TreeGrafter"/>
</dbReference>
<dbReference type="SMART" id="SM00729">
    <property type="entry name" value="Elp3"/>
    <property type="match status" value="1"/>
</dbReference>